<organism evidence="2 3">
    <name type="scientific">Araneus ventricosus</name>
    <name type="common">Orbweaver spider</name>
    <name type="synonym">Epeira ventricosa</name>
    <dbReference type="NCBI Taxonomy" id="182803"/>
    <lineage>
        <taxon>Eukaryota</taxon>
        <taxon>Metazoa</taxon>
        <taxon>Ecdysozoa</taxon>
        <taxon>Arthropoda</taxon>
        <taxon>Chelicerata</taxon>
        <taxon>Arachnida</taxon>
        <taxon>Araneae</taxon>
        <taxon>Araneomorphae</taxon>
        <taxon>Entelegynae</taxon>
        <taxon>Araneoidea</taxon>
        <taxon>Araneidae</taxon>
        <taxon>Araneus</taxon>
    </lineage>
</organism>
<feature type="compositionally biased region" description="Basic residues" evidence="1">
    <location>
        <begin position="40"/>
        <end position="49"/>
    </location>
</feature>
<dbReference type="EMBL" id="BGPR01000003">
    <property type="protein sequence ID" value="GBL73159.1"/>
    <property type="molecule type" value="Genomic_DNA"/>
</dbReference>
<comment type="caution">
    <text evidence="2">The sequence shown here is derived from an EMBL/GenBank/DDBJ whole genome shotgun (WGS) entry which is preliminary data.</text>
</comment>
<evidence type="ECO:0000256" key="1">
    <source>
        <dbReference type="SAM" id="MobiDB-lite"/>
    </source>
</evidence>
<feature type="region of interest" description="Disordered" evidence="1">
    <location>
        <begin position="1"/>
        <end position="56"/>
    </location>
</feature>
<proteinExistence type="predicted"/>
<evidence type="ECO:0000313" key="3">
    <source>
        <dbReference type="Proteomes" id="UP000499080"/>
    </source>
</evidence>
<feature type="compositionally biased region" description="Basic and acidic residues" evidence="1">
    <location>
        <begin position="27"/>
        <end position="39"/>
    </location>
</feature>
<reference evidence="2 3" key="1">
    <citation type="journal article" date="2019" name="Sci. Rep.">
        <title>Orb-weaving spider Araneus ventricosus genome elucidates the spidroin gene catalogue.</title>
        <authorList>
            <person name="Kono N."/>
            <person name="Nakamura H."/>
            <person name="Ohtoshi R."/>
            <person name="Moran D.A.P."/>
            <person name="Shinohara A."/>
            <person name="Yoshida Y."/>
            <person name="Fujiwara M."/>
            <person name="Mori M."/>
            <person name="Tomita M."/>
            <person name="Arakawa K."/>
        </authorList>
    </citation>
    <scope>NUCLEOTIDE SEQUENCE [LARGE SCALE GENOMIC DNA]</scope>
</reference>
<sequence length="119" mass="13813">MTKSVLLRKPQNSEPTQFEKQYLARCPKTEKNEEVEGRKQTKKKVKKKSAASSTCSAQQVVLIYWVFITTFFDNRQPTRNSHRLNLRSGNGREMILDALDLTFSRCLKKAEIQFTTHGF</sequence>
<feature type="compositionally biased region" description="Polar residues" evidence="1">
    <location>
        <begin position="10"/>
        <end position="19"/>
    </location>
</feature>
<name>A0A4Y2A1A3_ARAVE</name>
<keyword evidence="3" id="KW-1185">Reference proteome</keyword>
<dbReference type="AlphaFoldDB" id="A0A4Y2A1A3"/>
<gene>
    <name evidence="2" type="ORF">AVEN_159237_1</name>
</gene>
<protein>
    <submittedName>
        <fullName evidence="2">Uncharacterized protein</fullName>
    </submittedName>
</protein>
<evidence type="ECO:0000313" key="2">
    <source>
        <dbReference type="EMBL" id="GBL73159.1"/>
    </source>
</evidence>
<dbReference type="Proteomes" id="UP000499080">
    <property type="component" value="Unassembled WGS sequence"/>
</dbReference>
<accession>A0A4Y2A1A3</accession>